<organism evidence="1 2">
    <name type="scientific">Aduncisulcus paluster</name>
    <dbReference type="NCBI Taxonomy" id="2918883"/>
    <lineage>
        <taxon>Eukaryota</taxon>
        <taxon>Metamonada</taxon>
        <taxon>Carpediemonas-like organisms</taxon>
        <taxon>Aduncisulcus</taxon>
    </lineage>
</organism>
<reference evidence="1" key="1">
    <citation type="submission" date="2022-03" db="EMBL/GenBank/DDBJ databases">
        <title>Draft genome sequence of Aduncisulcus paluster, a free-living microaerophilic Fornicata.</title>
        <authorList>
            <person name="Yuyama I."/>
            <person name="Kume K."/>
            <person name="Tamura T."/>
            <person name="Inagaki Y."/>
            <person name="Hashimoto T."/>
        </authorList>
    </citation>
    <scope>NUCLEOTIDE SEQUENCE</scope>
    <source>
        <strain evidence="1">NY0171</strain>
    </source>
</reference>
<sequence>MKYRIGIPSAIVRQTTTAGNRPLWIGFSISPSRLPTDQFCRAASPKLAVPHPGVQCPGAA</sequence>
<dbReference type="Proteomes" id="UP001057375">
    <property type="component" value="Unassembled WGS sequence"/>
</dbReference>
<evidence type="ECO:0000313" key="1">
    <source>
        <dbReference type="EMBL" id="GKT30119.1"/>
    </source>
</evidence>
<dbReference type="EMBL" id="BQXS01008618">
    <property type="protein sequence ID" value="GKT30119.1"/>
    <property type="molecule type" value="Genomic_DNA"/>
</dbReference>
<proteinExistence type="predicted"/>
<comment type="caution">
    <text evidence="1">The sequence shown here is derived from an EMBL/GenBank/DDBJ whole genome shotgun (WGS) entry which is preliminary data.</text>
</comment>
<keyword evidence="2" id="KW-1185">Reference proteome</keyword>
<accession>A0ABQ5KFT4</accession>
<protein>
    <submittedName>
        <fullName evidence="1">Uncharacterized protein</fullName>
    </submittedName>
</protein>
<feature type="non-terminal residue" evidence="1">
    <location>
        <position position="60"/>
    </location>
</feature>
<evidence type="ECO:0000313" key="2">
    <source>
        <dbReference type="Proteomes" id="UP001057375"/>
    </source>
</evidence>
<gene>
    <name evidence="1" type="ORF">ADUPG1_005407</name>
</gene>
<name>A0ABQ5KFT4_9EUKA</name>